<proteinExistence type="predicted"/>
<keyword evidence="2" id="KW-1185">Reference proteome</keyword>
<comment type="caution">
    <text evidence="1">The sequence shown here is derived from an EMBL/GenBank/DDBJ whole genome shotgun (WGS) entry which is preliminary data.</text>
</comment>
<accession>A0ACB7WJS6</accession>
<dbReference type="Proteomes" id="UP000827976">
    <property type="component" value="Chromosome 3"/>
</dbReference>
<sequence>MTSESSESSDIISYLPYEIKEMILERLPIKDVVRTSVLSSKWRYVWASMRKLVFDDKDFITDEDFDNMFAEFVDGFLLLHDGLILKFHLMMEFELSETIDRWILVVSRKKVQNLKLVLSGPLDDIYEMHSSLFSCHQLRHLCLANCSVTLPRNFKGLGKLKTLKLDDVDISDDDLIYLVSSCTQLQQLELIWSENGDIILDIEGKKGKKLTISEFSSISISANSNPIDEDVNLTIGSAYVPTNLLASQFIVQMKVCGGALVIPQNFQGLDKLETLDLNNVMCSPDDLENLILGCTQLNEFSTSTVHDPDELKIHSNSLRCLKIENFKHLHLVAPSLHDASFNLLCFEDNCKDDTIYRKFIEKNLELLEAMAELYTILTPNSTFDHLVNLSLTVKFGDLLSEYALFCFVEKPKAIQSLKIKAISSREDLPNIWGFAILRDSEIIFDQLLMVRFDGFLGTANELSFLTYILAASPVLKKMTIVPVEGQLQKSTRTYRKLLKSKTISSQTAITFV</sequence>
<gene>
    <name evidence="1" type="ORF">IHE45_03G022300</name>
</gene>
<dbReference type="EMBL" id="CM037013">
    <property type="protein sequence ID" value="KAH7688263.1"/>
    <property type="molecule type" value="Genomic_DNA"/>
</dbReference>
<evidence type="ECO:0000313" key="1">
    <source>
        <dbReference type="EMBL" id="KAH7688263.1"/>
    </source>
</evidence>
<organism evidence="1 2">
    <name type="scientific">Dioscorea alata</name>
    <name type="common">Purple yam</name>
    <dbReference type="NCBI Taxonomy" id="55571"/>
    <lineage>
        <taxon>Eukaryota</taxon>
        <taxon>Viridiplantae</taxon>
        <taxon>Streptophyta</taxon>
        <taxon>Embryophyta</taxon>
        <taxon>Tracheophyta</taxon>
        <taxon>Spermatophyta</taxon>
        <taxon>Magnoliopsida</taxon>
        <taxon>Liliopsida</taxon>
        <taxon>Dioscoreales</taxon>
        <taxon>Dioscoreaceae</taxon>
        <taxon>Dioscorea</taxon>
    </lineage>
</organism>
<protein>
    <submittedName>
        <fullName evidence="1">RNI-like protein</fullName>
    </submittedName>
</protein>
<evidence type="ECO:0000313" key="2">
    <source>
        <dbReference type="Proteomes" id="UP000827976"/>
    </source>
</evidence>
<name>A0ACB7WJS6_DIOAL</name>
<reference evidence="2" key="1">
    <citation type="journal article" date="2022" name="Nat. Commun.">
        <title>Chromosome evolution and the genetic basis of agronomically important traits in greater yam.</title>
        <authorList>
            <person name="Bredeson J.V."/>
            <person name="Lyons J.B."/>
            <person name="Oniyinde I.O."/>
            <person name="Okereke N.R."/>
            <person name="Kolade O."/>
            <person name="Nnabue I."/>
            <person name="Nwadili C.O."/>
            <person name="Hribova E."/>
            <person name="Parker M."/>
            <person name="Nwogha J."/>
            <person name="Shu S."/>
            <person name="Carlson J."/>
            <person name="Kariba R."/>
            <person name="Muthemba S."/>
            <person name="Knop K."/>
            <person name="Barton G.J."/>
            <person name="Sherwood A.V."/>
            <person name="Lopez-Montes A."/>
            <person name="Asiedu R."/>
            <person name="Jamnadass R."/>
            <person name="Muchugi A."/>
            <person name="Goodstein D."/>
            <person name="Egesi C.N."/>
            <person name="Featherston J."/>
            <person name="Asfaw A."/>
            <person name="Simpson G.G."/>
            <person name="Dolezel J."/>
            <person name="Hendre P.S."/>
            <person name="Van Deynze A."/>
            <person name="Kumar P.L."/>
            <person name="Obidiegwu J.E."/>
            <person name="Bhattacharjee R."/>
            <person name="Rokhsar D.S."/>
        </authorList>
    </citation>
    <scope>NUCLEOTIDE SEQUENCE [LARGE SCALE GENOMIC DNA]</scope>
    <source>
        <strain evidence="2">cv. TDa95/00328</strain>
    </source>
</reference>